<gene>
    <name evidence="2" type="ORF">KFE25_003265</name>
</gene>
<accession>A0A8J5XHP8</accession>
<feature type="region of interest" description="Disordered" evidence="1">
    <location>
        <begin position="146"/>
        <end position="191"/>
    </location>
</feature>
<protein>
    <submittedName>
        <fullName evidence="2">Uncharacterized protein</fullName>
    </submittedName>
</protein>
<evidence type="ECO:0000313" key="3">
    <source>
        <dbReference type="Proteomes" id="UP000751190"/>
    </source>
</evidence>
<dbReference type="EMBL" id="JAGTXO010000013">
    <property type="protein sequence ID" value="KAG8464202.1"/>
    <property type="molecule type" value="Genomic_DNA"/>
</dbReference>
<keyword evidence="3" id="KW-1185">Reference proteome</keyword>
<comment type="caution">
    <text evidence="2">The sequence shown here is derived from an EMBL/GenBank/DDBJ whole genome shotgun (WGS) entry which is preliminary data.</text>
</comment>
<name>A0A8J5XHP8_DIALT</name>
<reference evidence="2" key="1">
    <citation type="submission" date="2021-05" db="EMBL/GenBank/DDBJ databases">
        <title>The genome of the haptophyte Pavlova lutheri (Diacronema luteri, Pavlovales) - a model for lipid biosynthesis in eukaryotic algae.</title>
        <authorList>
            <person name="Hulatt C.J."/>
            <person name="Posewitz M.C."/>
        </authorList>
    </citation>
    <scope>NUCLEOTIDE SEQUENCE</scope>
    <source>
        <strain evidence="2">NIVA-4/92</strain>
    </source>
</reference>
<sequence>MESLDELVDLVSADFPQARVDQLERLCELVRAEMPRLGELTCALRLTRRLADGVRTLASRPSSVQPALLARELGDGGAEVGASAATASASGASVAAELAALLHIDMVQLLTQMPRAKLAAALRDYLPEAPTDASAVQAGVREVLVEGGPLDDDERMAAVPDDDDDDNGAFSEPFAAPPSPPPVADAARLGAHQASAAAAAEGGAPEWADLHARLASLARHASYAALAALPPARWAGADGVGARVCALVEAAAARARERGSRRLADGASVDAAEPCALDGLGAQVWSQLLVERMLHEPESGAPLLAPLLRALARLPLDDPHHARPADAAAGAADADGGRGERISVCAALHDDARWARTLGVHRAAVNQVLRAQMPALAAALHELSAEAERRALATAPSTPRNGCHAARLAAPPLHPPPTPQLQLEQHVAAAASAVRYWCAHTPMPARSDRAACADALLESGVWAAALRLLAPAPLPHAVPAAPCDLSALWHALLHGACAHEALAHFCATAPHMRARALALEPEAGGLAWAWVFAAAARASRLADAAALEQRAAAALDDLAAASFARVAADGAARPPADGARRATPAREAAPAALVQTLEALELLCASPHGALLGPAADGALGGALARVRTGAQDALARSRLAARGGDGASEAARVGAADAAAHADDERCEKATRTLNAVQLRVKAIRCGATCGKRD</sequence>
<evidence type="ECO:0000256" key="1">
    <source>
        <dbReference type="SAM" id="MobiDB-lite"/>
    </source>
</evidence>
<evidence type="ECO:0000313" key="2">
    <source>
        <dbReference type="EMBL" id="KAG8464202.1"/>
    </source>
</evidence>
<dbReference type="Proteomes" id="UP000751190">
    <property type="component" value="Unassembled WGS sequence"/>
</dbReference>
<dbReference type="AlphaFoldDB" id="A0A8J5XHP8"/>
<proteinExistence type="predicted"/>
<feature type="compositionally biased region" description="Acidic residues" evidence="1">
    <location>
        <begin position="149"/>
        <end position="167"/>
    </location>
</feature>
<feature type="region of interest" description="Disordered" evidence="1">
    <location>
        <begin position="394"/>
        <end position="419"/>
    </location>
</feature>
<organism evidence="2 3">
    <name type="scientific">Diacronema lutheri</name>
    <name type="common">Unicellular marine alga</name>
    <name type="synonym">Monochrysis lutheri</name>
    <dbReference type="NCBI Taxonomy" id="2081491"/>
    <lineage>
        <taxon>Eukaryota</taxon>
        <taxon>Haptista</taxon>
        <taxon>Haptophyta</taxon>
        <taxon>Pavlovophyceae</taxon>
        <taxon>Pavlovales</taxon>
        <taxon>Pavlovaceae</taxon>
        <taxon>Diacronema</taxon>
    </lineage>
</organism>